<proteinExistence type="predicted"/>
<evidence type="ECO:0000313" key="3">
    <source>
        <dbReference type="Proteomes" id="UP001273768"/>
    </source>
</evidence>
<gene>
    <name evidence="2" type="ORF">HL657_03485</name>
</gene>
<evidence type="ECO:0008006" key="4">
    <source>
        <dbReference type="Google" id="ProtNLM"/>
    </source>
</evidence>
<sequence length="378" mass="39276">MGSDRPWSVLALLILACLLVSPATGAPGDVTVTSVAVDPAVLMPGDAGTVTVTVWNTGPSTVPLGGARLYGDGVVPTGEPYLSVGDLGAGLNRTFTFAVRADAPDGTYYPRFSLDLRENGTLGHPVPVLVDGTPLEASVADRPDAFAAGREAAIAVQVGNPRPNAASGVQVIPEGANFSVTPGSAFIGTLEPDASGTVAFNLTPAAEMNITFRVVWRNGINTHTADLVLPVAFGEDKRQADPVITNVEVAVEGEIYRATGDVMNAGLEPARSVLITPGAPATPVDPFRVYVVGTLDPDDISTFEVTFRAGAGVEEIPLVIEYRDNDGNPYSVERPISLENRTAEEGPDAGLPVTAIAAVALVAIAAGLAALWYIRRRR</sequence>
<dbReference type="PROSITE" id="PS51257">
    <property type="entry name" value="PROKAR_LIPOPROTEIN"/>
    <property type="match status" value="1"/>
</dbReference>
<dbReference type="Proteomes" id="UP001273768">
    <property type="component" value="Unassembled WGS sequence"/>
</dbReference>
<accession>A0ABU3Z0A4</accession>
<organism evidence="2 3">
    <name type="scientific">Methanoculleus nereidis</name>
    <dbReference type="NCBI Taxonomy" id="2735141"/>
    <lineage>
        <taxon>Archaea</taxon>
        <taxon>Methanobacteriati</taxon>
        <taxon>Methanobacteriota</taxon>
        <taxon>Stenosarchaea group</taxon>
        <taxon>Methanomicrobia</taxon>
        <taxon>Methanomicrobiales</taxon>
        <taxon>Methanomicrobiaceae</taxon>
        <taxon>Methanoculleus</taxon>
    </lineage>
</organism>
<dbReference type="PANTHER" id="PTHR35902">
    <property type="entry name" value="S-LAYER DOMAIN-LIKE PROTEIN-RELATED"/>
    <property type="match status" value="1"/>
</dbReference>
<dbReference type="EMBL" id="JABFFQ010000001">
    <property type="protein sequence ID" value="MDV4342246.1"/>
    <property type="molecule type" value="Genomic_DNA"/>
</dbReference>
<evidence type="ECO:0000256" key="1">
    <source>
        <dbReference type="SAM" id="Phobius"/>
    </source>
</evidence>
<feature type="transmembrane region" description="Helical" evidence="1">
    <location>
        <begin position="349"/>
        <end position="374"/>
    </location>
</feature>
<evidence type="ECO:0000313" key="2">
    <source>
        <dbReference type="EMBL" id="MDV4342246.1"/>
    </source>
</evidence>
<keyword evidence="1" id="KW-0472">Membrane</keyword>
<name>A0ABU3Z0A4_9EURY</name>
<dbReference type="RefSeq" id="WP_317295431.1">
    <property type="nucleotide sequence ID" value="NZ_JABFFQ010000001.1"/>
</dbReference>
<protein>
    <recommendedName>
        <fullName evidence="4">CARDB domain-containing protein</fullName>
    </recommendedName>
</protein>
<dbReference type="InterPro" id="IPR013783">
    <property type="entry name" value="Ig-like_fold"/>
</dbReference>
<keyword evidence="1" id="KW-1133">Transmembrane helix</keyword>
<keyword evidence="1" id="KW-0812">Transmembrane</keyword>
<dbReference type="Gene3D" id="2.60.40.10">
    <property type="entry name" value="Immunoglobulins"/>
    <property type="match status" value="1"/>
</dbReference>
<keyword evidence="3" id="KW-1185">Reference proteome</keyword>
<dbReference type="PANTHER" id="PTHR35902:SF6">
    <property type="entry name" value="CONSERVED WITHIN P. AEROPHILUM"/>
    <property type="match status" value="1"/>
</dbReference>
<comment type="caution">
    <text evidence="2">The sequence shown here is derived from an EMBL/GenBank/DDBJ whole genome shotgun (WGS) entry which is preliminary data.</text>
</comment>
<reference evidence="2 3" key="1">
    <citation type="submission" date="2020-05" db="EMBL/GenBank/DDBJ databases">
        <title>Isolation and characterization of methanoarchaea from a cold seep at offshore SW Taiwan.</title>
        <authorList>
            <person name="Chen Y.-W."/>
            <person name="Chen S.-C."/>
            <person name="Lai M.-C."/>
        </authorList>
    </citation>
    <scope>NUCLEOTIDE SEQUENCE [LARGE SCALE GENOMIC DNA]</scope>
    <source>
        <strain evidence="2 3">YWC-01</strain>
    </source>
</reference>